<dbReference type="EMBL" id="QASA01000001">
    <property type="protein sequence ID" value="RDC62942.1"/>
    <property type="molecule type" value="Genomic_DNA"/>
</dbReference>
<gene>
    <name evidence="1" type="ORF">AHMF7616_01541</name>
</gene>
<evidence type="ECO:0000313" key="2">
    <source>
        <dbReference type="Proteomes" id="UP000253919"/>
    </source>
</evidence>
<organism evidence="1 2">
    <name type="scientific">Adhaeribacter pallidiroseus</name>
    <dbReference type="NCBI Taxonomy" id="2072847"/>
    <lineage>
        <taxon>Bacteria</taxon>
        <taxon>Pseudomonadati</taxon>
        <taxon>Bacteroidota</taxon>
        <taxon>Cytophagia</taxon>
        <taxon>Cytophagales</taxon>
        <taxon>Hymenobacteraceae</taxon>
        <taxon>Adhaeribacter</taxon>
    </lineage>
</organism>
<evidence type="ECO:0000313" key="1">
    <source>
        <dbReference type="EMBL" id="RDC62942.1"/>
    </source>
</evidence>
<dbReference type="RefSeq" id="WP_115372322.1">
    <property type="nucleotide sequence ID" value="NZ_QASA01000001.1"/>
</dbReference>
<name>A0A369QET6_9BACT</name>
<evidence type="ECO:0008006" key="3">
    <source>
        <dbReference type="Google" id="ProtNLM"/>
    </source>
</evidence>
<dbReference type="Pfam" id="PF19765">
    <property type="entry name" value="DUF6252"/>
    <property type="match status" value="1"/>
</dbReference>
<proteinExistence type="predicted"/>
<dbReference type="OrthoDB" id="949867at2"/>
<dbReference type="InterPro" id="IPR046219">
    <property type="entry name" value="DUF6252"/>
</dbReference>
<dbReference type="Proteomes" id="UP000253919">
    <property type="component" value="Unassembled WGS sequence"/>
</dbReference>
<protein>
    <recommendedName>
        <fullName evidence="3">Lipocalin-like domain-containing protein</fullName>
    </recommendedName>
</protein>
<comment type="caution">
    <text evidence="1">The sequence shown here is derived from an EMBL/GenBank/DDBJ whole genome shotgun (WGS) entry which is preliminary data.</text>
</comment>
<sequence length="135" mass="15077">MLNGKAWTPKGNNGTSNYDVSFDPTFDGGTFDLRTYRYPDKSGKNQYLILYAFHLSTSGTYSFSNKRSSGVSYTDHKTGCEYASRDSINTYSSGTLTITKLDLNQRIISGKFEFTLAKPGCDTIKVTDGRFDKKL</sequence>
<accession>A0A369QET6</accession>
<keyword evidence="2" id="KW-1185">Reference proteome</keyword>
<reference evidence="1 2" key="1">
    <citation type="submission" date="2018-04" db="EMBL/GenBank/DDBJ databases">
        <title>Adhaeribacter sp. HMF7616 genome sequencing and assembly.</title>
        <authorList>
            <person name="Kang H."/>
            <person name="Kang J."/>
            <person name="Cha I."/>
            <person name="Kim H."/>
            <person name="Joh K."/>
        </authorList>
    </citation>
    <scope>NUCLEOTIDE SEQUENCE [LARGE SCALE GENOMIC DNA]</scope>
    <source>
        <strain evidence="1 2">HMF7616</strain>
    </source>
</reference>
<dbReference type="AlphaFoldDB" id="A0A369QET6"/>